<reference evidence="2 3" key="1">
    <citation type="submission" date="2016-05" db="EMBL/GenBank/DDBJ databases">
        <title>Comparative analysis of secretome profiles of manganese(II)-oxidizing ascomycete fungi.</title>
        <authorList>
            <consortium name="DOE Joint Genome Institute"/>
            <person name="Zeiner C.A."/>
            <person name="Purvine S.O."/>
            <person name="Zink E.M."/>
            <person name="Wu S."/>
            <person name="Pasa-Tolic L."/>
            <person name="Chaput D.L."/>
            <person name="Haridas S."/>
            <person name="Grigoriev I.V."/>
            <person name="Santelli C.M."/>
            <person name="Hansel C.M."/>
        </authorList>
    </citation>
    <scope>NUCLEOTIDE SEQUENCE [LARGE SCALE GENOMIC DNA]</scope>
    <source>
        <strain evidence="2 3">AP3s5-JAC2a</strain>
    </source>
</reference>
<feature type="compositionally biased region" description="Basic and acidic residues" evidence="1">
    <location>
        <begin position="23"/>
        <end position="34"/>
    </location>
</feature>
<feature type="compositionally biased region" description="Polar residues" evidence="1">
    <location>
        <begin position="75"/>
        <end position="95"/>
    </location>
</feature>
<evidence type="ECO:0000313" key="3">
    <source>
        <dbReference type="Proteomes" id="UP000077069"/>
    </source>
</evidence>
<dbReference type="Proteomes" id="UP000077069">
    <property type="component" value="Unassembled WGS sequence"/>
</dbReference>
<dbReference type="OrthoDB" id="3800213at2759"/>
<feature type="compositionally biased region" description="Low complexity" evidence="1">
    <location>
        <begin position="97"/>
        <end position="106"/>
    </location>
</feature>
<evidence type="ECO:0000313" key="2">
    <source>
        <dbReference type="EMBL" id="OAG06550.1"/>
    </source>
</evidence>
<dbReference type="InParanoid" id="A0A177CI94"/>
<dbReference type="GeneID" id="28767676"/>
<dbReference type="AlphaFoldDB" id="A0A177CI94"/>
<name>A0A177CI94_9PLEO</name>
<organism evidence="2 3">
    <name type="scientific">Paraphaeosphaeria sporulosa</name>
    <dbReference type="NCBI Taxonomy" id="1460663"/>
    <lineage>
        <taxon>Eukaryota</taxon>
        <taxon>Fungi</taxon>
        <taxon>Dikarya</taxon>
        <taxon>Ascomycota</taxon>
        <taxon>Pezizomycotina</taxon>
        <taxon>Dothideomycetes</taxon>
        <taxon>Pleosporomycetidae</taxon>
        <taxon>Pleosporales</taxon>
        <taxon>Massarineae</taxon>
        <taxon>Didymosphaeriaceae</taxon>
        <taxon>Paraphaeosphaeria</taxon>
    </lineage>
</organism>
<gene>
    <name evidence="2" type="ORF">CC84DRAFT_1246172</name>
</gene>
<evidence type="ECO:0000256" key="1">
    <source>
        <dbReference type="SAM" id="MobiDB-lite"/>
    </source>
</evidence>
<dbReference type="RefSeq" id="XP_018036915.1">
    <property type="nucleotide sequence ID" value="XM_018184190.1"/>
</dbReference>
<sequence>MVQTRTKNYGHPAPDIEPSWLDVRTKEPGERIIPDQKSVLRRASIYKNLSASAYVSGHGRSRSGNPNAPIIVEPVSSSPLQSQASDRSSPLQSVPENDPGNDSPPSNGGGPWPGPAVIQCDDFGHCGTTHCTLPLRQCLWRIAPQAGVAPAPGNPAGQPHNALTTCGLCRAHRRLYHLSVIRKYAKRERSTGFRARLCRDCERDEAKLYWDRHLRPMPWTTSSLQDIVSWPSPQNQGNQDLCICVETVNSIHFTTLGGPSFLCCGCRDKYFLDEIVGPQRAVETMLINKKKALIKGDRRLANNASDKISQSRYNNRYARRIGRACPCGNESEPIHVGQPRPYIVYCQACMGVRIDGQKLPPDLLKDRLAPRRNVGTRNGTRWGKTKGPQKAPRHPDFRVNIERGWLKKQDINDDLIDGI</sequence>
<feature type="region of interest" description="Disordered" evidence="1">
    <location>
        <begin position="55"/>
        <end position="114"/>
    </location>
</feature>
<protein>
    <submittedName>
        <fullName evidence="2">Uncharacterized protein</fullName>
    </submittedName>
</protein>
<keyword evidence="3" id="KW-1185">Reference proteome</keyword>
<feature type="region of interest" description="Disordered" evidence="1">
    <location>
        <begin position="1"/>
        <end position="37"/>
    </location>
</feature>
<feature type="region of interest" description="Disordered" evidence="1">
    <location>
        <begin position="372"/>
        <end position="395"/>
    </location>
</feature>
<accession>A0A177CI94</accession>
<proteinExistence type="predicted"/>
<dbReference type="EMBL" id="KV441552">
    <property type="protein sequence ID" value="OAG06550.1"/>
    <property type="molecule type" value="Genomic_DNA"/>
</dbReference>